<evidence type="ECO:0000313" key="3">
    <source>
        <dbReference type="EMBL" id="PKV14900.1"/>
    </source>
</evidence>
<dbReference type="OrthoDB" id="6003322at2"/>
<keyword evidence="1" id="KW-0812">Transmembrane</keyword>
<organism evidence="2 4">
    <name type="scientific">Xanthomonas prunicola</name>
    <dbReference type="NCBI Taxonomy" id="2053930"/>
    <lineage>
        <taxon>Bacteria</taxon>
        <taxon>Pseudomonadati</taxon>
        <taxon>Pseudomonadota</taxon>
        <taxon>Gammaproteobacteria</taxon>
        <taxon>Lysobacterales</taxon>
        <taxon>Lysobacteraceae</taxon>
        <taxon>Xanthomonas</taxon>
    </lineage>
</organism>
<evidence type="ECO:0000313" key="2">
    <source>
        <dbReference type="EMBL" id="PKV10652.1"/>
    </source>
</evidence>
<dbReference type="EMBL" id="PHKW01000021">
    <property type="protein sequence ID" value="PKV14900.1"/>
    <property type="molecule type" value="Genomic_DNA"/>
</dbReference>
<name>A0A2N3RDU6_9XANT</name>
<evidence type="ECO:0000256" key="1">
    <source>
        <dbReference type="SAM" id="Phobius"/>
    </source>
</evidence>
<evidence type="ECO:0000313" key="5">
    <source>
        <dbReference type="Proteomes" id="UP000233748"/>
    </source>
</evidence>
<keyword evidence="1" id="KW-1133">Transmembrane helix</keyword>
<dbReference type="AlphaFoldDB" id="A0A2N3RDU6"/>
<accession>A0A2N3RDU6</accession>
<protein>
    <submittedName>
        <fullName evidence="2">Uncharacterized protein</fullName>
    </submittedName>
</protein>
<dbReference type="RefSeq" id="WP_101365174.1">
    <property type="nucleotide sequence ID" value="NZ_PHKV01000022.1"/>
</dbReference>
<proteinExistence type="predicted"/>
<feature type="transmembrane region" description="Helical" evidence="1">
    <location>
        <begin position="71"/>
        <end position="90"/>
    </location>
</feature>
<reference evidence="4 5" key="1">
    <citation type="submission" date="2017-11" db="EMBL/GenBank/DDBJ databases">
        <title>Xanthomonas prunicola sp. nov., a novel pathogen that affects nectarine (Prunus persica var. nectarine) trees.</title>
        <authorList>
            <person name="Lopez M."/>
            <person name="Lopez-Soriano P."/>
            <person name="Garita-Cambronero J."/>
            <person name="Beltran C."/>
            <person name="Taghouti G."/>
            <person name="Portier P."/>
            <person name="Cubero J."/>
            <person name="Fischer-Le Saux M."/>
            <person name="Marco-Noales E."/>
        </authorList>
    </citation>
    <scope>NUCLEOTIDE SEQUENCE [LARGE SCALE GENOMIC DNA]</scope>
    <source>
        <strain evidence="2 4">CFBP8353</strain>
        <strain evidence="3 5">CFBP8354</strain>
    </source>
</reference>
<evidence type="ECO:0000313" key="4">
    <source>
        <dbReference type="Proteomes" id="UP000233720"/>
    </source>
</evidence>
<dbReference type="PROSITE" id="PS51257">
    <property type="entry name" value="PROKAR_LIPOPROTEIN"/>
    <property type="match status" value="1"/>
</dbReference>
<comment type="caution">
    <text evidence="2">The sequence shown here is derived from an EMBL/GenBank/DDBJ whole genome shotgun (WGS) entry which is preliminary data.</text>
</comment>
<keyword evidence="5" id="KW-1185">Reference proteome</keyword>
<keyword evidence="1" id="KW-0472">Membrane</keyword>
<dbReference type="Proteomes" id="UP000233720">
    <property type="component" value="Unassembled WGS sequence"/>
</dbReference>
<sequence length="111" mass="12007">MWRIKWNRKLLFALTAVVVACIASNPELASLVPVLDTLGLDVFAYALAGQLGAVVLGRLMPGCRQSCIRWGGKLALALGYAFSCCIGGYLRQLSWYVRQTGCATVVASVRQ</sequence>
<dbReference type="Proteomes" id="UP000233748">
    <property type="component" value="Unassembled WGS sequence"/>
</dbReference>
<gene>
    <name evidence="2" type="ORF">XpruCFBP8353_22290</name>
    <name evidence="3" type="ORF">XpruCFBP8354_22470</name>
</gene>
<dbReference type="EMBL" id="PHKV01000022">
    <property type="protein sequence ID" value="PKV10652.1"/>
    <property type="molecule type" value="Genomic_DNA"/>
</dbReference>